<evidence type="ECO:0000256" key="1">
    <source>
        <dbReference type="ARBA" id="ARBA00022723"/>
    </source>
</evidence>
<dbReference type="InterPro" id="IPR034752">
    <property type="entry name" value="Mis18"/>
</dbReference>
<gene>
    <name evidence="5" type="ORF">B9Z19DRAFT_1075333</name>
</gene>
<protein>
    <recommendedName>
        <fullName evidence="4">Mis18 domain-containing protein</fullName>
    </recommendedName>
</protein>
<keyword evidence="2" id="KW-0862">Zinc</keyword>
<feature type="region of interest" description="Disordered" evidence="3">
    <location>
        <begin position="1"/>
        <end position="39"/>
    </location>
</feature>
<keyword evidence="6" id="KW-1185">Reference proteome</keyword>
<name>A0A2T7A3E0_TUBBO</name>
<evidence type="ECO:0000313" key="5">
    <source>
        <dbReference type="EMBL" id="PUU82263.1"/>
    </source>
</evidence>
<sequence>MLSPNPQARGDNINSSRELSPYFSLPNEDGESNGGEIDQIQCPPVTVSCANCERIVGDSSAFLYATRQMGTITLGSMVSVVVGEGGLKTSLEGEWDEFCNYKNITCGKCEVFLGKMYMATTAKLSTLQNKYTLPLTTLSFYHHSSRTPSLPPAQTQEIYAHLHPSPESTAENIDRVMTMCVMLHEKQSDIIRGLKKVATAARVDVDLDNPGEAEEVHEEVRDKIELLDKLESKLTLLDGLAQRVGVVEAHVEAGVGREPAAQQKDQGTAVEKRDVSPELGTPGTTNSRKRKSASGAGSEERGPRVIVDLSVGHRKRDFLAGKGPSTATTAAVAAAGSGNKRSKLVSHSPEVLEVPESEVEVDVEEDEEDEEERIKSPIEKKRRGARAAAGKASRLGGRLNA</sequence>
<comment type="caution">
    <text evidence="5">The sequence shown here is derived from an EMBL/GenBank/DDBJ whole genome shotgun (WGS) entry which is preliminary data.</text>
</comment>
<proteinExistence type="predicted"/>
<evidence type="ECO:0000256" key="2">
    <source>
        <dbReference type="ARBA" id="ARBA00022833"/>
    </source>
</evidence>
<dbReference type="AlphaFoldDB" id="A0A2T7A3E0"/>
<dbReference type="Proteomes" id="UP000244722">
    <property type="component" value="Unassembled WGS sequence"/>
</dbReference>
<feature type="compositionally biased region" description="Acidic residues" evidence="3">
    <location>
        <begin position="353"/>
        <end position="371"/>
    </location>
</feature>
<dbReference type="EMBL" id="NESQ01000031">
    <property type="protein sequence ID" value="PUU82263.1"/>
    <property type="molecule type" value="Genomic_DNA"/>
</dbReference>
<evidence type="ECO:0000256" key="3">
    <source>
        <dbReference type="SAM" id="MobiDB-lite"/>
    </source>
</evidence>
<feature type="domain" description="Mis18" evidence="4">
    <location>
        <begin position="44"/>
        <end position="143"/>
    </location>
</feature>
<dbReference type="OrthoDB" id="5394620at2759"/>
<organism evidence="5 6">
    <name type="scientific">Tuber borchii</name>
    <name type="common">White truffle</name>
    <dbReference type="NCBI Taxonomy" id="42251"/>
    <lineage>
        <taxon>Eukaryota</taxon>
        <taxon>Fungi</taxon>
        <taxon>Dikarya</taxon>
        <taxon>Ascomycota</taxon>
        <taxon>Pezizomycotina</taxon>
        <taxon>Pezizomycetes</taxon>
        <taxon>Pezizales</taxon>
        <taxon>Tuberaceae</taxon>
        <taxon>Tuber</taxon>
    </lineage>
</organism>
<accession>A0A2T7A3E0</accession>
<reference evidence="5 6" key="1">
    <citation type="submission" date="2017-04" db="EMBL/GenBank/DDBJ databases">
        <title>Draft genome sequence of Tuber borchii Vittad., a whitish edible truffle.</title>
        <authorList>
            <consortium name="DOE Joint Genome Institute"/>
            <person name="Murat C."/>
            <person name="Kuo A."/>
            <person name="Barry K.W."/>
            <person name="Clum A."/>
            <person name="Dockter R.B."/>
            <person name="Fauchery L."/>
            <person name="Iotti M."/>
            <person name="Kohler A."/>
            <person name="Labutti K."/>
            <person name="Lindquist E.A."/>
            <person name="Lipzen A."/>
            <person name="Ohm R.A."/>
            <person name="Wang M."/>
            <person name="Grigoriev I.V."/>
            <person name="Zambonelli A."/>
            <person name="Martin F.M."/>
        </authorList>
    </citation>
    <scope>NUCLEOTIDE SEQUENCE [LARGE SCALE GENOMIC DNA]</scope>
    <source>
        <strain evidence="5 6">Tbo3840</strain>
    </source>
</reference>
<evidence type="ECO:0000313" key="6">
    <source>
        <dbReference type="Proteomes" id="UP000244722"/>
    </source>
</evidence>
<dbReference type="STRING" id="42251.A0A2T7A3E0"/>
<dbReference type="GO" id="GO:0046872">
    <property type="term" value="F:metal ion binding"/>
    <property type="evidence" value="ECO:0007669"/>
    <property type="project" value="UniProtKB-KW"/>
</dbReference>
<feature type="region of interest" description="Disordered" evidence="3">
    <location>
        <begin position="336"/>
        <end position="401"/>
    </location>
</feature>
<feature type="compositionally biased region" description="Low complexity" evidence="3">
    <location>
        <begin position="386"/>
        <end position="401"/>
    </location>
</feature>
<dbReference type="InterPro" id="IPR004910">
    <property type="entry name" value="Yippee/Mis18/Cereblon"/>
</dbReference>
<feature type="compositionally biased region" description="Polar residues" evidence="3">
    <location>
        <begin position="1"/>
        <end position="18"/>
    </location>
</feature>
<dbReference type="Pfam" id="PF03226">
    <property type="entry name" value="Yippee-Mis18"/>
    <property type="match status" value="1"/>
</dbReference>
<keyword evidence="1" id="KW-0479">Metal-binding</keyword>
<dbReference type="PROSITE" id="PS51793">
    <property type="entry name" value="MIS18"/>
    <property type="match status" value="1"/>
</dbReference>
<evidence type="ECO:0000259" key="4">
    <source>
        <dbReference type="PROSITE" id="PS51793"/>
    </source>
</evidence>
<feature type="region of interest" description="Disordered" evidence="3">
    <location>
        <begin position="256"/>
        <end position="306"/>
    </location>
</feature>